<feature type="transmembrane region" description="Helical" evidence="6">
    <location>
        <begin position="76"/>
        <end position="96"/>
    </location>
</feature>
<dbReference type="PANTHER" id="PTHR13414:SF9">
    <property type="entry name" value="PROTON-COUPLED ZINC ANTIPORTER SLC30A9, MITOCHONDRIAL"/>
    <property type="match status" value="1"/>
</dbReference>
<feature type="transmembrane region" description="Helical" evidence="6">
    <location>
        <begin position="116"/>
        <end position="135"/>
    </location>
</feature>
<protein>
    <submittedName>
        <fullName evidence="9">Cation diffusion facilitator family transporter</fullName>
    </submittedName>
</protein>
<keyword evidence="10" id="KW-1185">Reference proteome</keyword>
<evidence type="ECO:0000259" key="8">
    <source>
        <dbReference type="Pfam" id="PF16916"/>
    </source>
</evidence>
<dbReference type="RefSeq" id="WP_367779701.1">
    <property type="nucleotide sequence ID" value="NZ_JBFMIA010000008.1"/>
</dbReference>
<keyword evidence="3 6" id="KW-0812">Transmembrane</keyword>
<feature type="transmembrane region" description="Helical" evidence="6">
    <location>
        <begin position="171"/>
        <end position="192"/>
    </location>
</feature>
<evidence type="ECO:0000313" key="10">
    <source>
        <dbReference type="Proteomes" id="UP001556040"/>
    </source>
</evidence>
<keyword evidence="2" id="KW-0813">Transport</keyword>
<dbReference type="InterPro" id="IPR058533">
    <property type="entry name" value="Cation_efflux_TM"/>
</dbReference>
<comment type="caution">
    <text evidence="9">The sequence shown here is derived from an EMBL/GenBank/DDBJ whole genome shotgun (WGS) entry which is preliminary data.</text>
</comment>
<reference evidence="9 10" key="1">
    <citation type="journal article" date="1979" name="Int. J. Syst. Evol. Microbiol.">
        <title>Bacillus globisporus subsp. marinus subsp. nov.</title>
        <authorList>
            <person name="Liu H."/>
        </authorList>
    </citation>
    <scope>NUCLEOTIDE SEQUENCE [LARGE SCALE GENOMIC DNA]</scope>
    <source>
        <strain evidence="9 10">DSM 1297</strain>
    </source>
</reference>
<evidence type="ECO:0000256" key="6">
    <source>
        <dbReference type="SAM" id="Phobius"/>
    </source>
</evidence>
<evidence type="ECO:0000256" key="1">
    <source>
        <dbReference type="ARBA" id="ARBA00004141"/>
    </source>
</evidence>
<dbReference type="PANTHER" id="PTHR13414">
    <property type="entry name" value="HUEL-CATION TRANSPORTER"/>
    <property type="match status" value="1"/>
</dbReference>
<dbReference type="Pfam" id="PF01545">
    <property type="entry name" value="Cation_efflux"/>
    <property type="match status" value="1"/>
</dbReference>
<evidence type="ECO:0000256" key="2">
    <source>
        <dbReference type="ARBA" id="ARBA00022448"/>
    </source>
</evidence>
<dbReference type="Gene3D" id="3.30.70.1350">
    <property type="entry name" value="Cation efflux protein, cytoplasmic domain"/>
    <property type="match status" value="1"/>
</dbReference>
<dbReference type="Proteomes" id="UP001556040">
    <property type="component" value="Unassembled WGS sequence"/>
</dbReference>
<proteinExistence type="predicted"/>
<dbReference type="InterPro" id="IPR027470">
    <property type="entry name" value="Cation_efflux_CTD"/>
</dbReference>
<dbReference type="InterPro" id="IPR002524">
    <property type="entry name" value="Cation_efflux"/>
</dbReference>
<organism evidence="9 10">
    <name type="scientific">Jeotgalibacillus marinus</name>
    <dbReference type="NCBI Taxonomy" id="86667"/>
    <lineage>
        <taxon>Bacteria</taxon>
        <taxon>Bacillati</taxon>
        <taxon>Bacillota</taxon>
        <taxon>Bacilli</taxon>
        <taxon>Bacillales</taxon>
        <taxon>Caryophanaceae</taxon>
        <taxon>Jeotgalibacillus</taxon>
    </lineage>
</organism>
<feature type="transmembrane region" description="Helical" evidence="6">
    <location>
        <begin position="16"/>
        <end position="36"/>
    </location>
</feature>
<evidence type="ECO:0000259" key="7">
    <source>
        <dbReference type="Pfam" id="PF01545"/>
    </source>
</evidence>
<dbReference type="InterPro" id="IPR036837">
    <property type="entry name" value="Cation_efflux_CTD_sf"/>
</dbReference>
<feature type="domain" description="Cation efflux protein cytoplasmic" evidence="8">
    <location>
        <begin position="234"/>
        <end position="307"/>
    </location>
</feature>
<dbReference type="SUPFAM" id="SSF160240">
    <property type="entry name" value="Cation efflux protein cytoplasmic domain-like"/>
    <property type="match status" value="1"/>
</dbReference>
<gene>
    <name evidence="9" type="ORF">AB1471_10440</name>
</gene>
<comment type="subcellular location">
    <subcellularLocation>
        <location evidence="1">Membrane</location>
        <topology evidence="1">Multi-pass membrane protein</topology>
    </subcellularLocation>
</comment>
<accession>A0ABV3Q521</accession>
<dbReference type="InterPro" id="IPR040177">
    <property type="entry name" value="SLC30A9"/>
</dbReference>
<keyword evidence="5 6" id="KW-0472">Membrane</keyword>
<dbReference type="SUPFAM" id="SSF161111">
    <property type="entry name" value="Cation efflux protein transmembrane domain-like"/>
    <property type="match status" value="1"/>
</dbReference>
<dbReference type="NCBIfam" id="TIGR01297">
    <property type="entry name" value="CDF"/>
    <property type="match status" value="1"/>
</dbReference>
<feature type="transmembrane region" description="Helical" evidence="6">
    <location>
        <begin position="204"/>
        <end position="222"/>
    </location>
</feature>
<evidence type="ECO:0000256" key="5">
    <source>
        <dbReference type="ARBA" id="ARBA00023136"/>
    </source>
</evidence>
<dbReference type="Gene3D" id="1.20.1510.10">
    <property type="entry name" value="Cation efflux protein transmembrane domain"/>
    <property type="match status" value="1"/>
</dbReference>
<evidence type="ECO:0000256" key="3">
    <source>
        <dbReference type="ARBA" id="ARBA00022692"/>
    </source>
</evidence>
<evidence type="ECO:0000313" key="9">
    <source>
        <dbReference type="EMBL" id="MEW9502213.1"/>
    </source>
</evidence>
<dbReference type="EMBL" id="JBFMIA010000008">
    <property type="protein sequence ID" value="MEW9502213.1"/>
    <property type="molecule type" value="Genomic_DNA"/>
</dbReference>
<evidence type="ECO:0000256" key="4">
    <source>
        <dbReference type="ARBA" id="ARBA00022989"/>
    </source>
</evidence>
<keyword evidence="4 6" id="KW-1133">Transmembrane helix</keyword>
<dbReference type="Pfam" id="PF16916">
    <property type="entry name" value="ZT_dimer"/>
    <property type="match status" value="1"/>
</dbReference>
<dbReference type="InterPro" id="IPR027469">
    <property type="entry name" value="Cation_efflux_TMD_sf"/>
</dbReference>
<name>A0ABV3Q521_9BACL</name>
<sequence length="316" mass="34361">MGELFGLLKEGNKPSLLAAFVNTFIAFLKLGAFFLTGNVAMFAEMMHSFGDAANQFFVFIGSALSKKAPTERFPKGFGRLVNLVCLGAVIIVGILSYETIKEGINHLRHPVESTGFLISLGVLGIAVILELFVLFKAGKEILHEVGISASGVNPLTKSFAHLNRAKPATKLVFMEDLVATSGGLLAMIAVIISHYSGLGQVEGLASIIIGLMMFYVVGRVFLENARGAIGETDDIMRGNIADIVLADSSIKDIQRLDVIKEGEHLHVEVEIEVDPTLTIAEADDIKDRLEHLIYTQKGVTSVVIEFDEDNQIREWT</sequence>
<feature type="domain" description="Cation efflux protein transmembrane" evidence="7">
    <location>
        <begin position="16"/>
        <end position="226"/>
    </location>
</feature>